<dbReference type="SUPFAM" id="SSF51905">
    <property type="entry name" value="FAD/NAD(P)-binding domain"/>
    <property type="match status" value="1"/>
</dbReference>
<proteinExistence type="predicted"/>
<dbReference type="PANTHER" id="PTHR13847:SF281">
    <property type="entry name" value="FAD DEPENDENT OXIDOREDUCTASE DOMAIN-CONTAINING PROTEIN"/>
    <property type="match status" value="1"/>
</dbReference>
<dbReference type="KEGG" id="tmk:QGN29_11090"/>
<dbReference type="RefSeq" id="WP_310797928.1">
    <property type="nucleotide sequence ID" value="NZ_CP123872.1"/>
</dbReference>
<dbReference type="GO" id="GO:0005737">
    <property type="term" value="C:cytoplasm"/>
    <property type="evidence" value="ECO:0007669"/>
    <property type="project" value="TreeGrafter"/>
</dbReference>
<dbReference type="Gene3D" id="3.50.50.60">
    <property type="entry name" value="FAD/NAD(P)-binding domain"/>
    <property type="match status" value="1"/>
</dbReference>
<evidence type="ECO:0000259" key="2">
    <source>
        <dbReference type="Pfam" id="PF01266"/>
    </source>
</evidence>
<feature type="domain" description="FAD dependent oxidoreductase" evidence="2">
    <location>
        <begin position="37"/>
        <end position="392"/>
    </location>
</feature>
<gene>
    <name evidence="3" type="ORF">QGN29_11090</name>
</gene>
<keyword evidence="1 3" id="KW-0560">Oxidoreductase</keyword>
<dbReference type="EC" id="1.-.-.-" evidence="3"/>
<evidence type="ECO:0000313" key="4">
    <source>
        <dbReference type="Proteomes" id="UP001268683"/>
    </source>
</evidence>
<accession>A0AA52H9Z4</accession>
<name>A0AA52H9Z4_9PROT</name>
<dbReference type="PANTHER" id="PTHR13847">
    <property type="entry name" value="SARCOSINE DEHYDROGENASE-RELATED"/>
    <property type="match status" value="1"/>
</dbReference>
<dbReference type="EMBL" id="CP123872">
    <property type="protein sequence ID" value="WND02093.1"/>
    <property type="molecule type" value="Genomic_DNA"/>
</dbReference>
<protein>
    <submittedName>
        <fullName evidence="3">FAD-binding oxidoreductase</fullName>
        <ecNumber evidence="3">1.-.-.-</ecNumber>
    </submittedName>
</protein>
<dbReference type="Gene3D" id="3.30.9.10">
    <property type="entry name" value="D-Amino Acid Oxidase, subunit A, domain 2"/>
    <property type="match status" value="1"/>
</dbReference>
<organism evidence="3 4">
    <name type="scientific">Temperatibacter marinus</name>
    <dbReference type="NCBI Taxonomy" id="1456591"/>
    <lineage>
        <taxon>Bacteria</taxon>
        <taxon>Pseudomonadati</taxon>
        <taxon>Pseudomonadota</taxon>
        <taxon>Alphaproteobacteria</taxon>
        <taxon>Kordiimonadales</taxon>
        <taxon>Temperatibacteraceae</taxon>
        <taxon>Temperatibacter</taxon>
    </lineage>
</organism>
<dbReference type="Pfam" id="PF01266">
    <property type="entry name" value="DAO"/>
    <property type="match status" value="1"/>
</dbReference>
<sequence>MQYKDSIHSNDLSDSYYSAYRRDIDMFDRLEGAVDVDVAIVGAGFSGISAALQLAEKGFKVVVLEQNQVGWGASGRNGGQLIGGYGQDLANYEDIKNTFGSDNAKAVFDMGIECVDIVSDVIEKYNIDCDLKWGYLDAAMKKSELKELQETAETMERLGYPHKMQCYTDKSSLKEVIDSNQYMGGLVNMGWGHLQPLDLVRGEARAAQRLGVKIYEEIEVIEIERGDRVSLKTRKGQVSAAQVIVAGNAYLGKLEPKLAARVLPAGSYIIATERLEPEVINRLMPADYAVCDQRWALDYFRMSADGRLLFGGLANYSARHPASIKKALLPNMLKVFPQLDDVRIDYEWGGYIGIGLNRIPQVGQLDHNIYYAQAYSGHGVAPTHMSARLITEAISGDKSRFDIMAKVRHKAFPGGRLFRQPLLAAGMSFYKFRDMIGL</sequence>
<dbReference type="GO" id="GO:0016491">
    <property type="term" value="F:oxidoreductase activity"/>
    <property type="evidence" value="ECO:0007669"/>
    <property type="project" value="UniProtKB-KW"/>
</dbReference>
<reference evidence="3" key="1">
    <citation type="submission" date="2023-04" db="EMBL/GenBank/DDBJ databases">
        <title>Complete genome sequence of Temperatibacter marinus.</title>
        <authorList>
            <person name="Rong J.-C."/>
            <person name="Yi M.-L."/>
            <person name="Zhao Q."/>
        </authorList>
    </citation>
    <scope>NUCLEOTIDE SEQUENCE</scope>
    <source>
        <strain evidence="3">NBRC 110045</strain>
    </source>
</reference>
<dbReference type="Proteomes" id="UP001268683">
    <property type="component" value="Chromosome"/>
</dbReference>
<evidence type="ECO:0000256" key="1">
    <source>
        <dbReference type="ARBA" id="ARBA00023002"/>
    </source>
</evidence>
<evidence type="ECO:0000313" key="3">
    <source>
        <dbReference type="EMBL" id="WND02093.1"/>
    </source>
</evidence>
<dbReference type="InterPro" id="IPR006076">
    <property type="entry name" value="FAD-dep_OxRdtase"/>
</dbReference>
<dbReference type="AlphaFoldDB" id="A0AA52H9Z4"/>
<keyword evidence="4" id="KW-1185">Reference proteome</keyword>
<dbReference type="InterPro" id="IPR036188">
    <property type="entry name" value="FAD/NAD-bd_sf"/>
</dbReference>